<dbReference type="AlphaFoldDB" id="C4JGA9"/>
<dbReference type="EMBL" id="CH476615">
    <property type="protein sequence ID" value="EEP77658.1"/>
    <property type="molecule type" value="Genomic_DNA"/>
</dbReference>
<dbReference type="eggNOG" id="ENOG502S3Z9">
    <property type="taxonomic scope" value="Eukaryota"/>
</dbReference>
<dbReference type="InterPro" id="IPR058940">
    <property type="entry name" value="mS26_fungi"/>
</dbReference>
<protein>
    <submittedName>
        <fullName evidence="2">Uncharacterized protein</fullName>
    </submittedName>
</protein>
<evidence type="ECO:0000313" key="2">
    <source>
        <dbReference type="EMBL" id="EEP77658.1"/>
    </source>
</evidence>
<dbReference type="STRING" id="336963.C4JGA9"/>
<dbReference type="InParanoid" id="C4JGA9"/>
<dbReference type="RefSeq" id="XP_002542991.1">
    <property type="nucleotide sequence ID" value="XM_002542945.1"/>
</dbReference>
<keyword evidence="3" id="KW-1185">Reference proteome</keyword>
<dbReference type="OrthoDB" id="5223508at2759"/>
<feature type="region of interest" description="Disordered" evidence="1">
    <location>
        <begin position="68"/>
        <end position="98"/>
    </location>
</feature>
<dbReference type="KEGG" id="ure:UREG_02507"/>
<dbReference type="GeneID" id="8443195"/>
<evidence type="ECO:0000313" key="3">
    <source>
        <dbReference type="Proteomes" id="UP000002058"/>
    </source>
</evidence>
<name>C4JGA9_UNCRE</name>
<gene>
    <name evidence="2" type="ORF">UREG_02507</name>
</gene>
<dbReference type="CDD" id="cd23703">
    <property type="entry name" value="mS26_PET12"/>
    <property type="match status" value="1"/>
</dbReference>
<proteinExistence type="predicted"/>
<dbReference type="VEuPathDB" id="FungiDB:UREG_02507"/>
<dbReference type="Pfam" id="PF26163">
    <property type="entry name" value="mS26"/>
    <property type="match status" value="1"/>
</dbReference>
<reference evidence="3" key="1">
    <citation type="journal article" date="2009" name="Genome Res.">
        <title>Comparative genomic analyses of the human fungal pathogens Coccidioides and their relatives.</title>
        <authorList>
            <person name="Sharpton T.J."/>
            <person name="Stajich J.E."/>
            <person name="Rounsley S.D."/>
            <person name="Gardner M.J."/>
            <person name="Wortman J.R."/>
            <person name="Jordar V.S."/>
            <person name="Maiti R."/>
            <person name="Kodira C.D."/>
            <person name="Neafsey D.E."/>
            <person name="Zeng Q."/>
            <person name="Hung C.-Y."/>
            <person name="McMahan C."/>
            <person name="Muszewska A."/>
            <person name="Grynberg M."/>
            <person name="Mandel M.A."/>
            <person name="Kellner E.M."/>
            <person name="Barker B.M."/>
            <person name="Galgiani J.N."/>
            <person name="Orbach M.J."/>
            <person name="Kirkland T.N."/>
            <person name="Cole G.T."/>
            <person name="Henn M.R."/>
            <person name="Birren B.W."/>
            <person name="Taylor J.W."/>
        </authorList>
    </citation>
    <scope>NUCLEOTIDE SEQUENCE [LARGE SCALE GENOMIC DNA]</scope>
    <source>
        <strain evidence="3">UAMH 1704</strain>
    </source>
</reference>
<feature type="compositionally biased region" description="Basic and acidic residues" evidence="1">
    <location>
        <begin position="68"/>
        <end position="78"/>
    </location>
</feature>
<dbReference type="OMA" id="WNLGPPP"/>
<organism evidence="2 3">
    <name type="scientific">Uncinocarpus reesii (strain UAMH 1704)</name>
    <dbReference type="NCBI Taxonomy" id="336963"/>
    <lineage>
        <taxon>Eukaryota</taxon>
        <taxon>Fungi</taxon>
        <taxon>Dikarya</taxon>
        <taxon>Ascomycota</taxon>
        <taxon>Pezizomycotina</taxon>
        <taxon>Eurotiomycetes</taxon>
        <taxon>Eurotiomycetidae</taxon>
        <taxon>Onygenales</taxon>
        <taxon>Onygenaceae</taxon>
        <taxon>Uncinocarpus</taxon>
    </lineage>
</organism>
<evidence type="ECO:0000256" key="1">
    <source>
        <dbReference type="SAM" id="MobiDB-lite"/>
    </source>
</evidence>
<sequence length="296" mass="34092">MASLIESSAKSLCRSCKTSRLHTKLFSSSATAMVGPESPNYIDIPRIIQPYPPQKRKVKGVLPVPREIFPRRRPDKPTKSYIDAATPEPSSNEPKVEKDHPFFEKLEWKRRMAEVRRQNLREGLVELYQRKQKEEAQMLARSRARQAQQKVVLNQPPREDERLTTASVPSGISLAKTPFLSDPNAKNRHERSVANHLVRQEWKSEERMDAIHTLYMNARDFITTEQQLDAEIERVFPTENNPDWANDQRDGDNVWNLGPPPTVGSLMHRKNDEHSKFNLIQDRTRKIAEALTGGKI</sequence>
<dbReference type="Proteomes" id="UP000002058">
    <property type="component" value="Unassembled WGS sequence"/>
</dbReference>
<dbReference type="HOGENOM" id="CLU_065203_0_0_1"/>
<accession>C4JGA9</accession>